<comment type="caution">
    <text evidence="2">The sequence shown here is derived from an EMBL/GenBank/DDBJ whole genome shotgun (WGS) entry which is preliminary data.</text>
</comment>
<sequence>MNRFVVMVDAGYLLRQSIEIVSKKASTLRADLEISDPTALIKVLVDKSKATLDLSGKELLRVYWYDGVMAQGYTPQQRAIVNVDDVQFRAGTINGRGQQKGVDSLIVTDLIELTSHRAVCDAVLVTGDSDLAVGIEIAQRRGVRIAVLGVEDLALGVSHHQSFEITSRADRVGMLGDADFAPCLKFSPAKPSGPNAPASAPNAVPGVRSQTLPPATATPIDKAAIEAAVKGFIGQQASPLTGAVDPVTKRIDATIDRALVHHVYTALAHGQLSGEEKVYARQIFRSQV</sequence>
<dbReference type="RefSeq" id="WP_251780593.1">
    <property type="nucleotide sequence ID" value="NZ_JAMKFE010000016.1"/>
</dbReference>
<evidence type="ECO:0000313" key="3">
    <source>
        <dbReference type="Proteomes" id="UP001165541"/>
    </source>
</evidence>
<dbReference type="InterPro" id="IPR021139">
    <property type="entry name" value="NYN"/>
</dbReference>
<name>A0ABT0YUZ7_9BURK</name>
<protein>
    <submittedName>
        <fullName evidence="2">NYN domain-containing protein</fullName>
    </submittedName>
</protein>
<dbReference type="Gene3D" id="3.40.50.1010">
    <property type="entry name" value="5'-nuclease"/>
    <property type="match status" value="1"/>
</dbReference>
<gene>
    <name evidence="2" type="ORF">M8A51_21495</name>
</gene>
<proteinExistence type="predicted"/>
<dbReference type="EMBL" id="JAMKFE010000016">
    <property type="protein sequence ID" value="MCM5682112.1"/>
    <property type="molecule type" value="Genomic_DNA"/>
</dbReference>
<reference evidence="2" key="1">
    <citation type="submission" date="2022-05" db="EMBL/GenBank/DDBJ databases">
        <title>Schlegelella sp. nov., isolated from mangrove soil.</title>
        <authorList>
            <person name="Liu Y."/>
            <person name="Ge X."/>
            <person name="Liu W."/>
        </authorList>
    </citation>
    <scope>NUCLEOTIDE SEQUENCE</scope>
    <source>
        <strain evidence="2">S2-27</strain>
    </source>
</reference>
<accession>A0ABT0YUZ7</accession>
<dbReference type="Pfam" id="PF01936">
    <property type="entry name" value="NYN"/>
    <property type="match status" value="1"/>
</dbReference>
<evidence type="ECO:0000313" key="2">
    <source>
        <dbReference type="EMBL" id="MCM5682112.1"/>
    </source>
</evidence>
<dbReference type="Proteomes" id="UP001165541">
    <property type="component" value="Unassembled WGS sequence"/>
</dbReference>
<keyword evidence="3" id="KW-1185">Reference proteome</keyword>
<organism evidence="2 3">
    <name type="scientific">Caldimonas mangrovi</name>
    <dbReference type="NCBI Taxonomy" id="2944811"/>
    <lineage>
        <taxon>Bacteria</taxon>
        <taxon>Pseudomonadati</taxon>
        <taxon>Pseudomonadota</taxon>
        <taxon>Betaproteobacteria</taxon>
        <taxon>Burkholderiales</taxon>
        <taxon>Sphaerotilaceae</taxon>
        <taxon>Caldimonas</taxon>
    </lineage>
</organism>
<feature type="domain" description="NYN" evidence="1">
    <location>
        <begin position="79"/>
        <end position="151"/>
    </location>
</feature>
<evidence type="ECO:0000259" key="1">
    <source>
        <dbReference type="Pfam" id="PF01936"/>
    </source>
</evidence>